<dbReference type="InterPro" id="IPR006935">
    <property type="entry name" value="Helicase/UvrB_N"/>
</dbReference>
<dbReference type="EMBL" id="MK500604">
    <property type="protein sequence ID" value="QBK93746.1"/>
    <property type="molecule type" value="Genomic_DNA"/>
</dbReference>
<dbReference type="GO" id="GO:0005524">
    <property type="term" value="F:ATP binding"/>
    <property type="evidence" value="ECO:0007669"/>
    <property type="project" value="InterPro"/>
</dbReference>
<dbReference type="PANTHER" id="PTHR47396:SF1">
    <property type="entry name" value="ATP-DEPENDENT HELICASE IRC3-RELATED"/>
    <property type="match status" value="1"/>
</dbReference>
<keyword evidence="2" id="KW-0347">Helicase</keyword>
<keyword evidence="2" id="KW-0067">ATP-binding</keyword>
<proteinExistence type="predicted"/>
<dbReference type="GO" id="GO:0016787">
    <property type="term" value="F:hydrolase activity"/>
    <property type="evidence" value="ECO:0007669"/>
    <property type="project" value="InterPro"/>
</dbReference>
<dbReference type="InterPro" id="IPR027417">
    <property type="entry name" value="P-loop_NTPase"/>
</dbReference>
<dbReference type="SUPFAM" id="SSF52540">
    <property type="entry name" value="P-loop containing nucleoside triphosphate hydrolases"/>
    <property type="match status" value="2"/>
</dbReference>
<dbReference type="InterPro" id="IPR050742">
    <property type="entry name" value="Helicase_Restrict-Modif_Enz"/>
</dbReference>
<accession>A0A481ZDL2</accession>
<sequence length="397" mass="45477">MPFFFGRKLARQSTCEQKHVTIISFTGRLRTKQISVVQDAIKLLNDTRTVLLALKPGFGKTVISVFLVTRFLSPKRKTLVLIKASILQSQWLDSFNNFSDAKAICVPSSSDPKKIRNEFDKAVELVDVIICMYRRVDKIPSNVIASVDILIVDECDEFATHDKVDSLLATTPSYVICATATPEREDGMHRMLRCMVGYNDVQRSQYDPNLTITKINTPFEPDIEFNSSGDIMWSTMVKSLLELEERNIMLMDLVIECVKDGDKIIILTDRVFHPPLIKKMIEEKDNSITVDVMYGDKKSYSDSDVLIATKSKLGRGFDEESFCPDYDGIRLNVLIIAISVKNKYTLQQYIGRVQRSDNPKVFFFVDQHCIHEKHWTICRKLYVDRGAIIREICLDEF</sequence>
<dbReference type="GO" id="GO:0003677">
    <property type="term" value="F:DNA binding"/>
    <property type="evidence" value="ECO:0007669"/>
    <property type="project" value="InterPro"/>
</dbReference>
<keyword evidence="2" id="KW-0378">Hydrolase</keyword>
<evidence type="ECO:0000313" key="2">
    <source>
        <dbReference type="EMBL" id="QBK93746.1"/>
    </source>
</evidence>
<dbReference type="InterPro" id="IPR014001">
    <property type="entry name" value="Helicase_ATP-bd"/>
</dbReference>
<evidence type="ECO:0000259" key="1">
    <source>
        <dbReference type="PROSITE" id="PS51192"/>
    </source>
</evidence>
<dbReference type="PROSITE" id="PS51192">
    <property type="entry name" value="HELICASE_ATP_BIND_1"/>
    <property type="match status" value="1"/>
</dbReference>
<dbReference type="PANTHER" id="PTHR47396">
    <property type="entry name" value="TYPE I RESTRICTION ENZYME ECOKI R PROTEIN"/>
    <property type="match status" value="1"/>
</dbReference>
<feature type="domain" description="Helicase ATP-binding" evidence="1">
    <location>
        <begin position="41"/>
        <end position="200"/>
    </location>
</feature>
<dbReference type="Gene3D" id="3.40.50.300">
    <property type="entry name" value="P-loop containing nucleotide triphosphate hydrolases"/>
    <property type="match status" value="2"/>
</dbReference>
<organism evidence="2">
    <name type="scientific">Pithovirus LCPAC406</name>
    <dbReference type="NCBI Taxonomy" id="2506599"/>
    <lineage>
        <taxon>Viruses</taxon>
        <taxon>Pithoviruses</taxon>
    </lineage>
</organism>
<gene>
    <name evidence="2" type="ORF">LCPAC406_00600</name>
</gene>
<keyword evidence="2" id="KW-0547">Nucleotide-binding</keyword>
<reference evidence="2" key="1">
    <citation type="journal article" date="2019" name="MBio">
        <title>Virus Genomes from Deep Sea Sediments Expand the Ocean Megavirome and Support Independent Origins of Viral Gigantism.</title>
        <authorList>
            <person name="Backstrom D."/>
            <person name="Yutin N."/>
            <person name="Jorgensen S.L."/>
            <person name="Dharamshi J."/>
            <person name="Homa F."/>
            <person name="Zaremba-Niedwiedzka K."/>
            <person name="Spang A."/>
            <person name="Wolf Y.I."/>
            <person name="Koonin E.V."/>
            <person name="Ettema T.J."/>
        </authorList>
    </citation>
    <scope>NUCLEOTIDE SEQUENCE</scope>
</reference>
<protein>
    <submittedName>
        <fullName evidence="2">A18-like helicase</fullName>
    </submittedName>
</protein>
<dbReference type="SMART" id="SM00487">
    <property type="entry name" value="DEXDc"/>
    <property type="match status" value="1"/>
</dbReference>
<dbReference type="GO" id="GO:0004386">
    <property type="term" value="F:helicase activity"/>
    <property type="evidence" value="ECO:0007669"/>
    <property type="project" value="UniProtKB-KW"/>
</dbReference>
<name>A0A481ZDL2_9VIRU</name>
<dbReference type="Pfam" id="PF04851">
    <property type="entry name" value="ResIII"/>
    <property type="match status" value="1"/>
</dbReference>